<dbReference type="GO" id="GO:0016020">
    <property type="term" value="C:membrane"/>
    <property type="evidence" value="ECO:0007669"/>
    <property type="project" value="TreeGrafter"/>
</dbReference>
<dbReference type="PANTHER" id="PTHR28638:SF2">
    <property type="entry name" value="CELL CYCLE PROGRESSION PROTEIN 1"/>
    <property type="match status" value="1"/>
</dbReference>
<evidence type="ECO:0000256" key="2">
    <source>
        <dbReference type="SAM" id="Coils"/>
    </source>
</evidence>
<evidence type="ECO:0000256" key="1">
    <source>
        <dbReference type="ARBA" id="ARBA00023054"/>
    </source>
</evidence>
<dbReference type="Proteomes" id="UP001460270">
    <property type="component" value="Unassembled WGS sequence"/>
</dbReference>
<gene>
    <name evidence="4" type="ORF">WMY93_013288</name>
</gene>
<dbReference type="InterPro" id="IPR051990">
    <property type="entry name" value="CCPG1/PBIP1"/>
</dbReference>
<feature type="compositionally biased region" description="Basic and acidic residues" evidence="3">
    <location>
        <begin position="179"/>
        <end position="198"/>
    </location>
</feature>
<comment type="caution">
    <text evidence="4">The sequence shown here is derived from an EMBL/GenBank/DDBJ whole genome shotgun (WGS) entry which is preliminary data.</text>
</comment>
<keyword evidence="1 2" id="KW-0175">Coiled coil</keyword>
<dbReference type="EMBL" id="JBBPFD010000009">
    <property type="protein sequence ID" value="KAK7913077.1"/>
    <property type="molecule type" value="Genomic_DNA"/>
</dbReference>
<dbReference type="AlphaFoldDB" id="A0AAW0P3K9"/>
<feature type="region of interest" description="Disordered" evidence="3">
    <location>
        <begin position="481"/>
        <end position="505"/>
    </location>
</feature>
<name>A0AAW0P3K9_9GOBI</name>
<feature type="compositionally biased region" description="Basic and acidic residues" evidence="3">
    <location>
        <begin position="481"/>
        <end position="493"/>
    </location>
</feature>
<evidence type="ECO:0000313" key="4">
    <source>
        <dbReference type="EMBL" id="KAK7913077.1"/>
    </source>
</evidence>
<keyword evidence="5" id="KW-1185">Reference proteome</keyword>
<sequence>MSGSDTESSCGWTIISNEGSDIESLGAEAVEDVEPASVKSALHEDTSPKGVQALDDCEEKENSLEVTLVDTAAVEELDPEESGASASSKEHVSVLSSSDHSDILTLGDLKDDELVTTEASYLGMSCSSQYTFTSAQTVFPVQPLMVPHSSSSEDEPDPSSGAVVRRRRVRRNTPNTSTEPDRDEVTESDPSEREERPQEQSGAEDDPIQQTQNQSSSALTTCILLALIIAISTGFGHFCSTNQIQERQFVNEIKQNQLYGLRDLIFHSGEQGADLSLNDLDVQKAISVLSETIGKIKKENEDLRVKHAQIQAQRERMEVLLRKTTEEKSQIETWHQSLLEENLELKHSLQKEERSLLVLQEEVRTLRLKMTDLEVMRAGTDSLLDENQRLKAELEEEKEVIRSFSGKREGLMIEAQTLRKTLDDERKVTDELRGEIGKLRQQINGAGKAKDLQTHLTQLEKQLSFEQQRSDLWERLYLETKEEKAKGDSEPKVRKSKPKQAWQGK</sequence>
<feature type="region of interest" description="Disordered" evidence="3">
    <location>
        <begin position="74"/>
        <end position="110"/>
    </location>
</feature>
<accession>A0AAW0P3K9</accession>
<reference evidence="5" key="1">
    <citation type="submission" date="2024-04" db="EMBL/GenBank/DDBJ databases">
        <title>Salinicola lusitanus LLJ914,a marine bacterium isolated from the Okinawa Trough.</title>
        <authorList>
            <person name="Li J."/>
        </authorList>
    </citation>
    <scope>NUCLEOTIDE SEQUENCE [LARGE SCALE GENOMIC DNA]</scope>
</reference>
<organism evidence="4 5">
    <name type="scientific">Mugilogobius chulae</name>
    <name type="common">yellowstripe goby</name>
    <dbReference type="NCBI Taxonomy" id="88201"/>
    <lineage>
        <taxon>Eukaryota</taxon>
        <taxon>Metazoa</taxon>
        <taxon>Chordata</taxon>
        <taxon>Craniata</taxon>
        <taxon>Vertebrata</taxon>
        <taxon>Euteleostomi</taxon>
        <taxon>Actinopterygii</taxon>
        <taxon>Neopterygii</taxon>
        <taxon>Teleostei</taxon>
        <taxon>Neoteleostei</taxon>
        <taxon>Acanthomorphata</taxon>
        <taxon>Gobiaria</taxon>
        <taxon>Gobiiformes</taxon>
        <taxon>Gobioidei</taxon>
        <taxon>Gobiidae</taxon>
        <taxon>Gobionellinae</taxon>
        <taxon>Mugilogobius</taxon>
    </lineage>
</organism>
<feature type="region of interest" description="Disordered" evidence="3">
    <location>
        <begin position="146"/>
        <end position="214"/>
    </location>
</feature>
<evidence type="ECO:0000313" key="5">
    <source>
        <dbReference type="Proteomes" id="UP001460270"/>
    </source>
</evidence>
<feature type="compositionally biased region" description="Polar residues" evidence="3">
    <location>
        <begin position="1"/>
        <end position="19"/>
    </location>
</feature>
<proteinExistence type="predicted"/>
<protein>
    <submittedName>
        <fullName evidence="4">Uncharacterized protein</fullName>
    </submittedName>
</protein>
<feature type="region of interest" description="Disordered" evidence="3">
    <location>
        <begin position="1"/>
        <end position="23"/>
    </location>
</feature>
<dbReference type="PANTHER" id="PTHR28638">
    <property type="entry name" value="CELL CYCLE PROGRESSION PROTEIN 1"/>
    <property type="match status" value="1"/>
</dbReference>
<evidence type="ECO:0000256" key="3">
    <source>
        <dbReference type="SAM" id="MobiDB-lite"/>
    </source>
</evidence>
<feature type="coiled-coil region" evidence="2">
    <location>
        <begin position="293"/>
        <end position="469"/>
    </location>
</feature>